<dbReference type="HOGENOM" id="CLU_002338_0_1_6"/>
<comment type="subcellular location">
    <subcellularLocation>
        <location evidence="1">Membrane</location>
        <topology evidence="1">Single-pass membrane protein</topology>
    </subcellularLocation>
</comment>
<dbReference type="GO" id="GO:0009306">
    <property type="term" value="P:protein secretion"/>
    <property type="evidence" value="ECO:0007669"/>
    <property type="project" value="InterPro"/>
</dbReference>
<evidence type="ECO:0000313" key="7">
    <source>
        <dbReference type="Proteomes" id="UP000009282"/>
    </source>
</evidence>
<keyword evidence="7" id="KW-1185">Reference proteome</keyword>
<organism evidence="6 7">
    <name type="scientific">Glaciecola nitratireducens (strain JCM 12485 / KCTC 12276 / FR1064)</name>
    <dbReference type="NCBI Taxonomy" id="1085623"/>
    <lineage>
        <taxon>Bacteria</taxon>
        <taxon>Pseudomonadati</taxon>
        <taxon>Pseudomonadota</taxon>
        <taxon>Gammaproteobacteria</taxon>
        <taxon>Alteromonadales</taxon>
        <taxon>Alteromonadaceae</taxon>
        <taxon>Brumicola</taxon>
    </lineage>
</organism>
<dbReference type="Proteomes" id="UP000009282">
    <property type="component" value="Chromosome"/>
</dbReference>
<dbReference type="STRING" id="1085623.GNIT_2895"/>
<dbReference type="PANTHER" id="PTHR36985:SF1">
    <property type="entry name" value="TRANSLOCATION AND ASSEMBLY MODULE SUBUNIT TAMB"/>
    <property type="match status" value="1"/>
</dbReference>
<keyword evidence="2" id="KW-0812">Transmembrane</keyword>
<keyword evidence="3" id="KW-1133">Transmembrane helix</keyword>
<accession>G4QMQ9</accession>
<feature type="domain" description="Translocation and assembly module TamB C-terminal" evidence="5">
    <location>
        <begin position="879"/>
        <end position="1213"/>
    </location>
</feature>
<dbReference type="Pfam" id="PF04357">
    <property type="entry name" value="TamB"/>
    <property type="match status" value="1"/>
</dbReference>
<name>G4QMQ9_GLANF</name>
<dbReference type="PANTHER" id="PTHR36985">
    <property type="entry name" value="TRANSLOCATION AND ASSEMBLY MODULE SUBUNIT TAMB"/>
    <property type="match status" value="1"/>
</dbReference>
<dbReference type="InterPro" id="IPR007452">
    <property type="entry name" value="TamB_C"/>
</dbReference>
<dbReference type="KEGG" id="gni:GNIT_2895"/>
<evidence type="ECO:0000256" key="3">
    <source>
        <dbReference type="ARBA" id="ARBA00022989"/>
    </source>
</evidence>
<dbReference type="GO" id="GO:0097347">
    <property type="term" value="C:TAM protein secretion complex"/>
    <property type="evidence" value="ECO:0007669"/>
    <property type="project" value="TreeGrafter"/>
</dbReference>
<protein>
    <recommendedName>
        <fullName evidence="5">Translocation and assembly module TamB C-terminal domain-containing protein</fullName>
    </recommendedName>
</protein>
<evidence type="ECO:0000256" key="1">
    <source>
        <dbReference type="ARBA" id="ARBA00004167"/>
    </source>
</evidence>
<evidence type="ECO:0000313" key="6">
    <source>
        <dbReference type="EMBL" id="AEP30992.1"/>
    </source>
</evidence>
<evidence type="ECO:0000256" key="4">
    <source>
        <dbReference type="ARBA" id="ARBA00023136"/>
    </source>
</evidence>
<dbReference type="eggNOG" id="COG2911">
    <property type="taxonomic scope" value="Bacteria"/>
</dbReference>
<dbReference type="EMBL" id="CP003060">
    <property type="protein sequence ID" value="AEP30992.1"/>
    <property type="molecule type" value="Genomic_DNA"/>
</dbReference>
<keyword evidence="4" id="KW-0472">Membrane</keyword>
<gene>
    <name evidence="6" type="ordered locus">GNIT_2895</name>
</gene>
<reference evidence="6 7" key="1">
    <citation type="journal article" date="2011" name="J. Bacteriol.">
        <title>Complete genome sequence of seawater bacterium Glaciecola nitratireducens FR1064T.</title>
        <authorList>
            <person name="Bian F."/>
            <person name="Qin Q.L."/>
            <person name="Xie B.B."/>
            <person name="Shu Y.L."/>
            <person name="Zhang X.Y."/>
            <person name="Yu Y."/>
            <person name="Chen B."/>
            <person name="Chen X.L."/>
            <person name="Zhou B.C."/>
            <person name="Zhang Y.Z."/>
        </authorList>
    </citation>
    <scope>NUCLEOTIDE SEQUENCE [LARGE SCALE GENOMIC DNA]</scope>
    <source>
        <strain evidence="7">JCM 12485 / KCTC 12276 / FR1064</strain>
    </source>
</reference>
<sequence>MLITLNELSVGEVLVSQNSAELLKLKGFLLALSFQDQLNISKLNLDSLDVRLPKPADAELNENKVSPRAGQKPREWLSAIANYRYEPIVLPEIYIPIELTLKNSMLRNICIRQQVQDDSIETILCNDSLALSLAIINQKVDTSIVMGNLHQGTETPMFTPLNLKMTAAVNFAKKFEHNLTLTAHNKDTPIAVVASKESSAKQEAAKQEAAKQDTPIFDNTSGFQFKSQGNINKLNAALTHLPSQQKMLGLASTLELSKPTLPLELDIKFEELSAVIADDLQTLFPSLSDEVISQVKGVSLLQTKIGGDMQGYRLTSMVKMQEIMGVENFELNALVKPMGAKQGARSLIDIQKLNLSGSVGELDYAGKATIASKDNELHELSFNGTLNLESIQLSKLDPALDSLISGQLPHSFTITEASQSVAVNGARLSGAWQNLPLLLVADAELEKSGNVKVEGVRLTQGNNQLNVQGNLYSTTALESIAQLGVKFPDKNKTSDSSLDFTIDLNALSDIYPSLDGQVFAKGNVSGAIETPQIVVQANVKELSAADARLEEAIIDLSVNMAEKLASSAQISISNLFAGGQNIPQLDVLLSGNESEQSLRLSIPEGEYITEQFFRGQLNADNTSWSGKWLEGKVLSSFAELILQDQPDLTVNLQPFSLYLAGHCWEGRGDRLCTEDIDASEQKAKTKIVLDYNVMNEGVAKLLPNFDIDASALNVNIDLNVDWQKQQGLNFSADVLSENAVLVSEGSKVRIEDIVAKVQGTPKNINSNFSFSSTEAGRVVINSQLDLASQPYQHKGSININQFAVSYFASFVTAVKDLNGDINANITFDGPIEKPSLQGQLVIADGAVVLKEYPLKLADYNQKVVFDGSKADFSGQFVLGEGRGSVEGDVDFTDDLIVNIMVAGDKLDIAYETYKFKVSPDLKIKLSPELLSISGKVDVPYARVKIKSLPPSAKSPSQDIIVVDEKKVAKQGQLPIDVDLNILIDKDKKGEVKLDALDLKAELSGDLRVQVDAQNTRVNGLVQVLKGSYEAYSQVLQIRKGEITFSGQPDVPAFDIEAIRNPLNTNDGVIAGIRVTGNAIKPSVDLFSEPSMEQAKQLSYLITGAGTFGGGSGNSEETTMVNALVSFGVGQSENGIGSLGQKLGVKDLNLQTAGQGQGTKVELSGQLAEGVKITYGVGVFDSISEVSVHYQLLPQVYLEAVSGVNNTLDLYYQITSKD</sequence>
<dbReference type="AlphaFoldDB" id="G4QMQ9"/>
<evidence type="ECO:0000256" key="2">
    <source>
        <dbReference type="ARBA" id="ARBA00022692"/>
    </source>
</evidence>
<dbReference type="GO" id="GO:0005886">
    <property type="term" value="C:plasma membrane"/>
    <property type="evidence" value="ECO:0007669"/>
    <property type="project" value="InterPro"/>
</dbReference>
<proteinExistence type="predicted"/>
<evidence type="ECO:0000259" key="5">
    <source>
        <dbReference type="Pfam" id="PF04357"/>
    </source>
</evidence>